<dbReference type="Gene3D" id="3.90.810.10">
    <property type="entry name" value="CRIB domain"/>
    <property type="match status" value="1"/>
</dbReference>
<evidence type="ECO:0000313" key="15">
    <source>
        <dbReference type="Ensembl" id="ENSMNEP00000017282.1"/>
    </source>
</evidence>
<accession>A0A2K6C0V3</accession>
<dbReference type="GO" id="GO:2000352">
    <property type="term" value="P:negative regulation of endothelial cell apoptotic process"/>
    <property type="evidence" value="ECO:0007669"/>
    <property type="project" value="Ensembl"/>
</dbReference>
<dbReference type="FunFam" id="3.30.200.20:FF:000141">
    <property type="entry name" value="Non-specific serine/threonine protein kinase"/>
    <property type="match status" value="1"/>
</dbReference>
<dbReference type="EC" id="2.7.11.1" evidence="2"/>
<keyword evidence="3" id="KW-0723">Serine/threonine-protein kinase</keyword>
<keyword evidence="8 11" id="KW-0067">ATP-binding</keyword>
<feature type="domain" description="Protein kinase" evidence="13">
    <location>
        <begin position="432"/>
        <end position="683"/>
    </location>
</feature>
<dbReference type="STRING" id="9545.ENSMNEP00000017282"/>
<reference evidence="15" key="1">
    <citation type="submission" date="2025-08" db="UniProtKB">
        <authorList>
            <consortium name="Ensembl"/>
        </authorList>
    </citation>
    <scope>IDENTIFICATION</scope>
</reference>
<dbReference type="InterPro" id="IPR017441">
    <property type="entry name" value="Protein_kinase_ATP_BS"/>
</dbReference>
<dbReference type="SUPFAM" id="SSF56112">
    <property type="entry name" value="Protein kinase-like (PK-like)"/>
    <property type="match status" value="1"/>
</dbReference>
<organism evidence="15 16">
    <name type="scientific">Macaca nemestrina</name>
    <name type="common">Pig-tailed macaque</name>
    <dbReference type="NCBI Taxonomy" id="9545"/>
    <lineage>
        <taxon>Eukaryota</taxon>
        <taxon>Metazoa</taxon>
        <taxon>Chordata</taxon>
        <taxon>Craniata</taxon>
        <taxon>Vertebrata</taxon>
        <taxon>Euteleostomi</taxon>
        <taxon>Mammalia</taxon>
        <taxon>Eutheria</taxon>
        <taxon>Euarchontoglires</taxon>
        <taxon>Primates</taxon>
        <taxon>Haplorrhini</taxon>
        <taxon>Catarrhini</taxon>
        <taxon>Cercopithecidae</taxon>
        <taxon>Cercopithecinae</taxon>
        <taxon>Macaca</taxon>
    </lineage>
</organism>
<dbReference type="InterPro" id="IPR011009">
    <property type="entry name" value="Kinase-like_dom_sf"/>
</dbReference>
<dbReference type="Pfam" id="PF00069">
    <property type="entry name" value="Pkinase"/>
    <property type="match status" value="1"/>
</dbReference>
<dbReference type="GO" id="GO:0060996">
    <property type="term" value="P:dendritic spine development"/>
    <property type="evidence" value="ECO:0007669"/>
    <property type="project" value="Ensembl"/>
</dbReference>
<feature type="compositionally biased region" description="Pro residues" evidence="12">
    <location>
        <begin position="392"/>
        <end position="401"/>
    </location>
</feature>
<feature type="domain" description="CRIB" evidence="14">
    <location>
        <begin position="116"/>
        <end position="129"/>
    </location>
</feature>
<keyword evidence="7" id="KW-0418">Kinase</keyword>
<dbReference type="FunFam" id="3.90.810.10:FF:000002">
    <property type="entry name" value="Non-specific serine/threonine protein kinase"/>
    <property type="match status" value="1"/>
</dbReference>
<dbReference type="InterPro" id="IPR051931">
    <property type="entry name" value="PAK3-like"/>
</dbReference>
<sequence length="702" mass="75764">MGHVAQAHPPQLQAQPRLPPALRGWKPQPRLNSWPAWPRHHRCPGGWSVEPSQPSSVGAHVEGLGSPGSTLLSSWEPVFPQARPIEGGLGSGKDRGGGRTEPPGIMFGKRKKRVEISAPSNFEHRVHTGFDQHEQKFTGLPRQWQSLIEESARRPKPLIDPACITSIQPGAPKTIVRGSKGAKDGALTLLLDEFENMSVTRSNSLRRDSPPPPTRARQENGMPEEPATTARGGPGKAGSQGRIASHSEAGGGSGDRRRVGPEKRPKSSREGSGGPQEPSRDKRPLSGPDVGTPQPAGLASGAKLAAGRPFNTYPRADTDHPSRGAQGEPHDVAPNGPSAGGLAVPQSSSSSSRPPTRARGAPSPGVLGPHASEPQLAPPAHTPAAPAAPAAPAVPGPPGPRSPQREPQRVSHEQFRAALQLVVDPGDPRSYLDNFIKIGEGSTGIVCIATVRSSGKLVAVKKMDLRKQQRRELLFNEVVIMRDYQHENVVEMYNSYLVGDELWVVMEFLEGGALTDIVTHTRMNEEQIAAVCLAVLQALSVLHAQGVIHRDIKSDSILLTHDGRVKLSDFGFCAQVSKEVPRRKSLVGTPYWMAPELISRLPYGPEVDIWSLGIMVIEMVDGEPPYFNEPPLKAMKMIRDNLPPRLKNLHKVSPSLKGFLDRLLVRDPAHRATAAELLKHPFLAKAGPPASIVPLMRQNRTR</sequence>
<evidence type="ECO:0000256" key="6">
    <source>
        <dbReference type="ARBA" id="ARBA00022741"/>
    </source>
</evidence>
<keyword evidence="16" id="KW-1185">Reference proteome</keyword>
<dbReference type="GO" id="GO:0120183">
    <property type="term" value="P:positive regulation of focal adhesion disassembly"/>
    <property type="evidence" value="ECO:0007669"/>
    <property type="project" value="Ensembl"/>
</dbReference>
<protein>
    <recommendedName>
        <fullName evidence="2">non-specific serine/threonine protein kinase</fullName>
        <ecNumber evidence="2">2.7.11.1</ecNumber>
    </recommendedName>
</protein>
<evidence type="ECO:0000256" key="9">
    <source>
        <dbReference type="ARBA" id="ARBA00047899"/>
    </source>
</evidence>
<evidence type="ECO:0000256" key="11">
    <source>
        <dbReference type="PROSITE-ProRule" id="PRU10141"/>
    </source>
</evidence>
<evidence type="ECO:0000256" key="7">
    <source>
        <dbReference type="ARBA" id="ARBA00022777"/>
    </source>
</evidence>
<comment type="similarity">
    <text evidence="1">Belongs to the protein kinase superfamily. STE Ser/Thr protein kinase family. STE20 subfamily.</text>
</comment>
<dbReference type="CDD" id="cd01093">
    <property type="entry name" value="CRIB_PAK_like"/>
    <property type="match status" value="1"/>
</dbReference>
<dbReference type="InterPro" id="IPR033923">
    <property type="entry name" value="PAK_BD"/>
</dbReference>
<dbReference type="GO" id="GO:0006915">
    <property type="term" value="P:apoptotic process"/>
    <property type="evidence" value="ECO:0007669"/>
    <property type="project" value="UniProtKB-ARBA"/>
</dbReference>
<dbReference type="InterPro" id="IPR000719">
    <property type="entry name" value="Prot_kinase_dom"/>
</dbReference>
<evidence type="ECO:0000256" key="2">
    <source>
        <dbReference type="ARBA" id="ARBA00012513"/>
    </source>
</evidence>
<feature type="compositionally biased region" description="Basic and acidic residues" evidence="12">
    <location>
        <begin position="254"/>
        <end position="269"/>
    </location>
</feature>
<dbReference type="InterPro" id="IPR036936">
    <property type="entry name" value="CRIB_dom_sf"/>
</dbReference>
<dbReference type="AlphaFoldDB" id="A0A2K6C0V3"/>
<dbReference type="Proteomes" id="UP000233120">
    <property type="component" value="Unassembled WGS sequence"/>
</dbReference>
<keyword evidence="4" id="KW-0597">Phosphoprotein</keyword>
<evidence type="ECO:0000256" key="3">
    <source>
        <dbReference type="ARBA" id="ARBA00022527"/>
    </source>
</evidence>
<dbReference type="Pfam" id="PF00786">
    <property type="entry name" value="PBD"/>
    <property type="match status" value="1"/>
</dbReference>
<feature type="compositionally biased region" description="Low complexity" evidence="12">
    <location>
        <begin position="296"/>
        <end position="307"/>
    </location>
</feature>
<comment type="catalytic activity">
    <reaction evidence="9">
        <text>L-threonyl-[protein] + ATP = O-phospho-L-threonyl-[protein] + ADP + H(+)</text>
        <dbReference type="Rhea" id="RHEA:46608"/>
        <dbReference type="Rhea" id="RHEA-COMP:11060"/>
        <dbReference type="Rhea" id="RHEA-COMP:11605"/>
        <dbReference type="ChEBI" id="CHEBI:15378"/>
        <dbReference type="ChEBI" id="CHEBI:30013"/>
        <dbReference type="ChEBI" id="CHEBI:30616"/>
        <dbReference type="ChEBI" id="CHEBI:61977"/>
        <dbReference type="ChEBI" id="CHEBI:456216"/>
        <dbReference type="EC" id="2.7.11.1"/>
    </reaction>
</comment>
<evidence type="ECO:0000313" key="16">
    <source>
        <dbReference type="Proteomes" id="UP000233120"/>
    </source>
</evidence>
<feature type="binding site" evidence="11">
    <location>
        <position position="462"/>
    </location>
    <ligand>
        <name>ATP</name>
        <dbReference type="ChEBI" id="CHEBI:30616"/>
    </ligand>
</feature>
<dbReference type="PROSITE" id="PS50011">
    <property type="entry name" value="PROTEIN_KINASE_DOM"/>
    <property type="match status" value="1"/>
</dbReference>
<feature type="region of interest" description="Disordered" evidence="12">
    <location>
        <begin position="1"/>
        <end position="27"/>
    </location>
</feature>
<dbReference type="GO" id="GO:0030674">
    <property type="term" value="F:protein-macromolecule adaptor activity"/>
    <property type="evidence" value="ECO:0007669"/>
    <property type="project" value="Ensembl"/>
</dbReference>
<evidence type="ECO:0000256" key="10">
    <source>
        <dbReference type="ARBA" id="ARBA00048679"/>
    </source>
</evidence>
<reference evidence="15" key="2">
    <citation type="submission" date="2025-09" db="UniProtKB">
        <authorList>
            <consortium name="Ensembl"/>
        </authorList>
    </citation>
    <scope>IDENTIFICATION</scope>
</reference>
<feature type="compositionally biased region" description="Low complexity" evidence="12">
    <location>
        <begin position="347"/>
        <end position="365"/>
    </location>
</feature>
<dbReference type="GO" id="GO:0050821">
    <property type="term" value="P:protein stabilization"/>
    <property type="evidence" value="ECO:0007669"/>
    <property type="project" value="Ensembl"/>
</dbReference>
<dbReference type="GeneTree" id="ENSGT00940000159792"/>
<dbReference type="PROSITE" id="PS00107">
    <property type="entry name" value="PROTEIN_KINASE_ATP"/>
    <property type="match status" value="1"/>
</dbReference>
<dbReference type="GO" id="GO:0005524">
    <property type="term" value="F:ATP binding"/>
    <property type="evidence" value="ECO:0007669"/>
    <property type="project" value="UniProtKB-UniRule"/>
</dbReference>
<keyword evidence="6 11" id="KW-0547">Nucleotide-binding</keyword>
<dbReference type="GO" id="GO:0045766">
    <property type="term" value="P:positive regulation of angiogenesis"/>
    <property type="evidence" value="ECO:0007669"/>
    <property type="project" value="Ensembl"/>
</dbReference>
<dbReference type="InterPro" id="IPR000095">
    <property type="entry name" value="CRIB_dom"/>
</dbReference>
<evidence type="ECO:0000256" key="1">
    <source>
        <dbReference type="ARBA" id="ARBA00008874"/>
    </source>
</evidence>
<dbReference type="GO" id="GO:0007010">
    <property type="term" value="P:cytoskeleton organization"/>
    <property type="evidence" value="ECO:0007669"/>
    <property type="project" value="UniProtKB-ARBA"/>
</dbReference>
<comment type="catalytic activity">
    <reaction evidence="10">
        <text>L-seryl-[protein] + ATP = O-phospho-L-seryl-[protein] + ADP + H(+)</text>
        <dbReference type="Rhea" id="RHEA:17989"/>
        <dbReference type="Rhea" id="RHEA-COMP:9863"/>
        <dbReference type="Rhea" id="RHEA-COMP:11604"/>
        <dbReference type="ChEBI" id="CHEBI:15378"/>
        <dbReference type="ChEBI" id="CHEBI:29999"/>
        <dbReference type="ChEBI" id="CHEBI:30616"/>
        <dbReference type="ChEBI" id="CHEBI:83421"/>
        <dbReference type="ChEBI" id="CHEBI:456216"/>
        <dbReference type="EC" id="2.7.11.1"/>
    </reaction>
</comment>
<evidence type="ECO:0000259" key="14">
    <source>
        <dbReference type="PROSITE" id="PS50108"/>
    </source>
</evidence>
<dbReference type="Gene3D" id="3.30.200.20">
    <property type="entry name" value="Phosphorylase Kinase, domain 1"/>
    <property type="match status" value="1"/>
</dbReference>
<dbReference type="FunFam" id="1.10.510.10:FF:000073">
    <property type="entry name" value="Non-specific serine/threonine protein kinase"/>
    <property type="match status" value="1"/>
</dbReference>
<proteinExistence type="inferred from homology"/>
<dbReference type="SMART" id="SM00285">
    <property type="entry name" value="PBD"/>
    <property type="match status" value="1"/>
</dbReference>
<keyword evidence="5" id="KW-0808">Transferase</keyword>
<dbReference type="GO" id="GO:0004674">
    <property type="term" value="F:protein serine/threonine kinase activity"/>
    <property type="evidence" value="ECO:0007669"/>
    <property type="project" value="UniProtKB-KW"/>
</dbReference>
<evidence type="ECO:0000256" key="8">
    <source>
        <dbReference type="ARBA" id="ARBA00022840"/>
    </source>
</evidence>
<name>A0A2K6C0V3_MACNE</name>
<dbReference type="PANTHER" id="PTHR45832">
    <property type="entry name" value="SERINE/THREONINE-PROTEIN KINASE SAMKA-RELATED-RELATED"/>
    <property type="match status" value="1"/>
</dbReference>
<gene>
    <name evidence="15" type="primary">PAK4</name>
</gene>
<dbReference type="GO" id="GO:0106310">
    <property type="term" value="F:protein serine kinase activity"/>
    <property type="evidence" value="ECO:0007669"/>
    <property type="project" value="RHEA"/>
</dbReference>
<dbReference type="Ensembl" id="ENSMNET00000041508.1">
    <property type="protein sequence ID" value="ENSMNEP00000017282.1"/>
    <property type="gene ID" value="ENSMNEG00000032618.1"/>
</dbReference>
<feature type="region of interest" description="Disordered" evidence="12">
    <location>
        <begin position="200"/>
        <end position="412"/>
    </location>
</feature>
<evidence type="ECO:0000256" key="4">
    <source>
        <dbReference type="ARBA" id="ARBA00022553"/>
    </source>
</evidence>
<dbReference type="Gene3D" id="1.10.510.10">
    <property type="entry name" value="Transferase(Phosphotransferase) domain 1"/>
    <property type="match status" value="1"/>
</dbReference>
<evidence type="ECO:0000259" key="13">
    <source>
        <dbReference type="PROSITE" id="PS50011"/>
    </source>
</evidence>
<evidence type="ECO:0000256" key="12">
    <source>
        <dbReference type="SAM" id="MobiDB-lite"/>
    </source>
</evidence>
<evidence type="ECO:0000256" key="5">
    <source>
        <dbReference type="ARBA" id="ARBA00022679"/>
    </source>
</evidence>
<dbReference type="GO" id="GO:0005737">
    <property type="term" value="C:cytoplasm"/>
    <property type="evidence" value="ECO:0007669"/>
    <property type="project" value="Ensembl"/>
</dbReference>
<dbReference type="PROSITE" id="PS50108">
    <property type="entry name" value="CRIB"/>
    <property type="match status" value="1"/>
</dbReference>
<dbReference type="Bgee" id="ENSMNEG00000032618">
    <property type="expression patterns" value="Expressed in lung and 11 other cell types or tissues"/>
</dbReference>
<feature type="region of interest" description="Disordered" evidence="12">
    <location>
        <begin position="82"/>
        <end position="107"/>
    </location>
</feature>
<dbReference type="PANTHER" id="PTHR45832:SF9">
    <property type="entry name" value="NON-SPECIFIC SERINE_THREONINE PROTEIN KINASE"/>
    <property type="match status" value="1"/>
</dbReference>
<feature type="compositionally biased region" description="Basic and acidic residues" evidence="12">
    <location>
        <begin position="403"/>
        <end position="412"/>
    </location>
</feature>
<feature type="compositionally biased region" description="Low complexity" evidence="12">
    <location>
        <begin position="1"/>
        <end position="23"/>
    </location>
</feature>
<feature type="compositionally biased region" description="Low complexity" evidence="12">
    <location>
        <begin position="382"/>
        <end position="391"/>
    </location>
</feature>